<dbReference type="RefSeq" id="WP_060589856.1">
    <property type="nucleotide sequence ID" value="NZ_CP031418.1"/>
</dbReference>
<gene>
    <name evidence="1" type="ORF">ERS450000_00206</name>
</gene>
<dbReference type="EMBL" id="LN868938">
    <property type="protein sequence ID" value="CRY73570.1"/>
    <property type="molecule type" value="Genomic_DNA"/>
</dbReference>
<dbReference type="Proteomes" id="UP000057820">
    <property type="component" value="Chromosome 1"/>
</dbReference>
<dbReference type="AlphaFoldDB" id="A0A0H5NCM7"/>
<organism evidence="1 2">
    <name type="scientific">Nocardia farcinica</name>
    <dbReference type="NCBI Taxonomy" id="37329"/>
    <lineage>
        <taxon>Bacteria</taxon>
        <taxon>Bacillati</taxon>
        <taxon>Actinomycetota</taxon>
        <taxon>Actinomycetes</taxon>
        <taxon>Mycobacteriales</taxon>
        <taxon>Nocardiaceae</taxon>
        <taxon>Nocardia</taxon>
    </lineage>
</organism>
<evidence type="ECO:0000313" key="1">
    <source>
        <dbReference type="EMBL" id="CRY73570.1"/>
    </source>
</evidence>
<name>A0A0H5NCM7_NOCFR</name>
<dbReference type="KEGG" id="nfr:ERS450000_00206"/>
<proteinExistence type="predicted"/>
<accession>A0A0H5NCM7</accession>
<protein>
    <submittedName>
        <fullName evidence="1">Uncharacterized protein</fullName>
    </submittedName>
</protein>
<reference evidence="2" key="1">
    <citation type="submission" date="2015-03" db="EMBL/GenBank/DDBJ databases">
        <authorList>
            <consortium name="Pathogen Informatics"/>
        </authorList>
    </citation>
    <scope>NUCLEOTIDE SEQUENCE [LARGE SCALE GENOMIC DNA]</scope>
    <source>
        <strain evidence="2">NCTC11134</strain>
    </source>
</reference>
<sequence>MDAAVTVIGLAVERLRGFFSPTAAVPPLGGGTDTVHLLAGSEVVVPYWLTGDPDLQDHSSCGGCGPYLWVRLARRWRTANWPHEAATGTGSGGAVTCGTSKAVTIEAGIARCHPLDGTAQEMEQRAAVLWDDSWRIDAALCAAMKDAERADVAVNTGLGAGVPDGPEGLVIVWVQTAHAQLAK</sequence>
<evidence type="ECO:0000313" key="2">
    <source>
        <dbReference type="Proteomes" id="UP000057820"/>
    </source>
</evidence>